<dbReference type="InterPro" id="IPR003399">
    <property type="entry name" value="Mce/MlaD"/>
</dbReference>
<organism evidence="3 4">
    <name type="scientific">Nocardioides marmotae</name>
    <dbReference type="NCBI Taxonomy" id="2663857"/>
    <lineage>
        <taxon>Bacteria</taxon>
        <taxon>Bacillati</taxon>
        <taxon>Actinomycetota</taxon>
        <taxon>Actinomycetes</taxon>
        <taxon>Propionibacteriales</taxon>
        <taxon>Nocardioidaceae</taxon>
        <taxon>Nocardioides</taxon>
    </lineage>
</organism>
<dbReference type="AlphaFoldDB" id="A0A6I3J7A7"/>
<feature type="domain" description="Mce/MlaD" evidence="1">
    <location>
        <begin position="36"/>
        <end position="111"/>
    </location>
</feature>
<dbReference type="NCBIfam" id="TIGR00996">
    <property type="entry name" value="Mtu_fam_mce"/>
    <property type="match status" value="1"/>
</dbReference>
<dbReference type="InterPro" id="IPR052336">
    <property type="entry name" value="MlaD_Phospholipid_Transporter"/>
</dbReference>
<dbReference type="InterPro" id="IPR024516">
    <property type="entry name" value="Mce_C"/>
</dbReference>
<dbReference type="GO" id="GO:0051701">
    <property type="term" value="P:biological process involved in interaction with host"/>
    <property type="evidence" value="ECO:0007669"/>
    <property type="project" value="TreeGrafter"/>
</dbReference>
<proteinExistence type="predicted"/>
<dbReference type="PANTHER" id="PTHR33371">
    <property type="entry name" value="INTERMEMBRANE PHOSPHOLIPID TRANSPORT SYSTEM BINDING PROTEIN MLAD-RELATED"/>
    <property type="match status" value="1"/>
</dbReference>
<feature type="domain" description="Mammalian cell entry C-terminal" evidence="2">
    <location>
        <begin position="119"/>
        <end position="333"/>
    </location>
</feature>
<evidence type="ECO:0000313" key="3">
    <source>
        <dbReference type="EMBL" id="MTB93809.1"/>
    </source>
</evidence>
<dbReference type="RefSeq" id="WP_171896064.1">
    <property type="nucleotide sequence ID" value="NZ_CP053660.1"/>
</dbReference>
<protein>
    <submittedName>
        <fullName evidence="3">MCE family protein</fullName>
    </submittedName>
</protein>
<gene>
    <name evidence="3" type="ORF">GGQ22_01820</name>
</gene>
<dbReference type="Pfam" id="PF02470">
    <property type="entry name" value="MlaD"/>
    <property type="match status" value="1"/>
</dbReference>
<evidence type="ECO:0000259" key="1">
    <source>
        <dbReference type="Pfam" id="PF02470"/>
    </source>
</evidence>
<keyword evidence="4" id="KW-1185">Reference proteome</keyword>
<dbReference type="InterPro" id="IPR005693">
    <property type="entry name" value="Mce"/>
</dbReference>
<dbReference type="PANTHER" id="PTHR33371:SF19">
    <property type="entry name" value="MCE-FAMILY PROTEIN MCE4A"/>
    <property type="match status" value="1"/>
</dbReference>
<name>A0A6I3J7A7_9ACTN</name>
<evidence type="ECO:0000259" key="2">
    <source>
        <dbReference type="Pfam" id="PF11887"/>
    </source>
</evidence>
<dbReference type="EMBL" id="WLCI01000002">
    <property type="protein sequence ID" value="MTB93809.1"/>
    <property type="molecule type" value="Genomic_DNA"/>
</dbReference>
<comment type="caution">
    <text evidence="3">The sequence shown here is derived from an EMBL/GenBank/DDBJ whole genome shotgun (WGS) entry which is preliminary data.</text>
</comment>
<dbReference type="Proteomes" id="UP000433406">
    <property type="component" value="Unassembled WGS sequence"/>
</dbReference>
<dbReference type="GO" id="GO:0005576">
    <property type="term" value="C:extracellular region"/>
    <property type="evidence" value="ECO:0007669"/>
    <property type="project" value="TreeGrafter"/>
</dbReference>
<sequence>MILRRTKLLGVIFLALIVLSVWLVYGVFTKKFSTYDEVTLQTSNIGLQLPQRADVKIRGVIVGEVLDLEVDAEGAEVTLGLYPEKRDTIPANVTGSIVPKTLFGEKYVSLVVPEDAQDRPIEPGATIERTQVSTEVEEVLEDLYPLLRTVQPAQLNRTLTAIATALEGRGDALGDNLETLDSYLKRINPEIPRLVEDLRLTAEVSGVYSDVLPEVGSILEDTVLTTGTLEDREDKLNALFDDVASFSGVAETFLEDNEDNLITLGEVSEPFLRTLSKYSTEFPCLLRGLVNAGKRQAEAFRGFELHIVLELLPNQPRPYDSADRPVFADDRGPSCLHLPNPPWSQDNPVRHQPDFRDGINRPTGKGTSRVAPGSFLGGQGYAGTEAEAAVLKSLLAPGLGTTADAVDDLGPLLVAPMARGAEVSVR</sequence>
<accession>A0A6I3J7A7</accession>
<evidence type="ECO:0000313" key="4">
    <source>
        <dbReference type="Proteomes" id="UP000433406"/>
    </source>
</evidence>
<dbReference type="Pfam" id="PF11887">
    <property type="entry name" value="Mce4_CUP1"/>
    <property type="match status" value="1"/>
</dbReference>
<reference evidence="3 4" key="1">
    <citation type="submission" date="2019-10" db="EMBL/GenBank/DDBJ databases">
        <title>Nocardioides novel species isolated from the excrement of Marmot.</title>
        <authorList>
            <person name="Zhang G."/>
        </authorList>
    </citation>
    <scope>NUCLEOTIDE SEQUENCE [LARGE SCALE GENOMIC DNA]</scope>
    <source>
        <strain evidence="4">zg-579</strain>
    </source>
</reference>